<comment type="subcellular location">
    <subcellularLocation>
        <location evidence="1">Golgi apparatus membrane</location>
    </subcellularLocation>
</comment>
<dbReference type="InterPro" id="IPR024958">
    <property type="entry name" value="GRASP_PDZ"/>
</dbReference>
<gene>
    <name evidence="7" type="ORF">CCAE0312_LOCUS9358</name>
</gene>
<dbReference type="InterPro" id="IPR036034">
    <property type="entry name" value="PDZ_sf"/>
</dbReference>
<protein>
    <recommendedName>
        <fullName evidence="6">PDZ GRASP-type domain-containing protein</fullName>
    </recommendedName>
</protein>
<feature type="domain" description="PDZ GRASP-type" evidence="6">
    <location>
        <begin position="154"/>
        <end position="245"/>
    </location>
</feature>
<evidence type="ECO:0000256" key="2">
    <source>
        <dbReference type="ARBA" id="ARBA00022737"/>
    </source>
</evidence>
<evidence type="ECO:0000256" key="4">
    <source>
        <dbReference type="ARBA" id="ARBA00023136"/>
    </source>
</evidence>
<feature type="region of interest" description="Disordered" evidence="5">
    <location>
        <begin position="247"/>
        <end position="273"/>
    </location>
</feature>
<organism evidence="7">
    <name type="scientific">Compsopogon caeruleus</name>
    <dbReference type="NCBI Taxonomy" id="31354"/>
    <lineage>
        <taxon>Eukaryota</taxon>
        <taxon>Rhodophyta</taxon>
        <taxon>Compsopogonophyceae</taxon>
        <taxon>Compsopogonales</taxon>
        <taxon>Compsopogonaceae</taxon>
        <taxon>Compsopogon</taxon>
    </lineage>
</organism>
<feature type="domain" description="PDZ GRASP-type" evidence="6">
    <location>
        <begin position="47"/>
        <end position="148"/>
    </location>
</feature>
<sequence length="273" mass="30222">MGAAESTSSKRQVDQSEGTYEYHEAYEEEEEEVDDFNEDEDELDSVRGLRVMRVWPGSPAARAGLTPFEDFILLPQPGDAEPGETDEVPENDGAASAQMARWIEAHQGRDLALRVWNGVDREGRTVSLRPERSAGPGLLGAAVRLEPLKGACEGFWHVLHVQPTSPAAEAGLLPNSDYILGTPQHAFREPKEFMQLVTECHRNSAPTILAIYSSATGRHREIELTPRRDWGGRGLVGAELANGALHRIPRRTSQSSHERRRRASSSPNLLRET</sequence>
<dbReference type="Gene3D" id="2.30.42.10">
    <property type="match status" value="2"/>
</dbReference>
<dbReference type="Pfam" id="PF04495">
    <property type="entry name" value="GRASP55_65"/>
    <property type="match status" value="1"/>
</dbReference>
<feature type="region of interest" description="Disordered" evidence="5">
    <location>
        <begin position="1"/>
        <end position="43"/>
    </location>
</feature>
<keyword evidence="3" id="KW-0333">Golgi apparatus</keyword>
<keyword evidence="2" id="KW-0677">Repeat</keyword>
<evidence type="ECO:0000256" key="5">
    <source>
        <dbReference type="SAM" id="MobiDB-lite"/>
    </source>
</evidence>
<dbReference type="AlphaFoldDB" id="A0A7S1XH94"/>
<name>A0A7S1XH94_9RHOD</name>
<keyword evidence="4" id="KW-0472">Membrane</keyword>
<evidence type="ECO:0000256" key="3">
    <source>
        <dbReference type="ARBA" id="ARBA00023034"/>
    </source>
</evidence>
<reference evidence="7" key="1">
    <citation type="submission" date="2021-01" db="EMBL/GenBank/DDBJ databases">
        <authorList>
            <person name="Corre E."/>
            <person name="Pelletier E."/>
            <person name="Niang G."/>
            <person name="Scheremetjew M."/>
            <person name="Finn R."/>
            <person name="Kale V."/>
            <person name="Holt S."/>
            <person name="Cochrane G."/>
            <person name="Meng A."/>
            <person name="Brown T."/>
            <person name="Cohen L."/>
        </authorList>
    </citation>
    <scope>NUCLEOTIDE SEQUENCE</scope>
    <source>
        <strain evidence="7">SAG 36.94</strain>
    </source>
</reference>
<dbReference type="EMBL" id="HBGH01016875">
    <property type="protein sequence ID" value="CAD9237260.1"/>
    <property type="molecule type" value="Transcribed_RNA"/>
</dbReference>
<evidence type="ECO:0000259" key="6">
    <source>
        <dbReference type="PROSITE" id="PS51865"/>
    </source>
</evidence>
<dbReference type="GO" id="GO:0000139">
    <property type="term" value="C:Golgi membrane"/>
    <property type="evidence" value="ECO:0007669"/>
    <property type="project" value="UniProtKB-SubCell"/>
</dbReference>
<evidence type="ECO:0000256" key="1">
    <source>
        <dbReference type="ARBA" id="ARBA00004394"/>
    </source>
</evidence>
<dbReference type="InterPro" id="IPR007583">
    <property type="entry name" value="GRASP55_65"/>
</dbReference>
<evidence type="ECO:0000313" key="7">
    <source>
        <dbReference type="EMBL" id="CAD9237260.1"/>
    </source>
</evidence>
<dbReference type="SUPFAM" id="SSF50156">
    <property type="entry name" value="PDZ domain-like"/>
    <property type="match status" value="1"/>
</dbReference>
<proteinExistence type="predicted"/>
<dbReference type="PROSITE" id="PS51865">
    <property type="entry name" value="PDZ_GRASP"/>
    <property type="match status" value="2"/>
</dbReference>
<accession>A0A7S1XH94</accession>
<feature type="compositionally biased region" description="Acidic residues" evidence="5">
    <location>
        <begin position="26"/>
        <end position="43"/>
    </location>
</feature>
<dbReference type="PANTHER" id="PTHR12893">
    <property type="entry name" value="GOLGI REASSEMBLY STACKING PROTEIN GRASP"/>
    <property type="match status" value="1"/>
</dbReference>
<feature type="compositionally biased region" description="Polar residues" evidence="5">
    <location>
        <begin position="1"/>
        <end position="10"/>
    </location>
</feature>
<dbReference type="GO" id="GO:0007030">
    <property type="term" value="P:Golgi organization"/>
    <property type="evidence" value="ECO:0007669"/>
    <property type="project" value="TreeGrafter"/>
</dbReference>
<dbReference type="PANTHER" id="PTHR12893:SF0">
    <property type="entry name" value="GRASP65"/>
    <property type="match status" value="1"/>
</dbReference>